<dbReference type="Proteomes" id="UP000823636">
    <property type="component" value="Unassembled WGS sequence"/>
</dbReference>
<dbReference type="GO" id="GO:0070403">
    <property type="term" value="F:NAD+ binding"/>
    <property type="evidence" value="ECO:0007669"/>
    <property type="project" value="InterPro"/>
</dbReference>
<dbReference type="Gene3D" id="3.30.1600.10">
    <property type="entry name" value="SIR2/SIRT2 'Small Domain"/>
    <property type="match status" value="1"/>
</dbReference>
<comment type="caution">
    <text evidence="6">The sequence shown here is derived from an EMBL/GenBank/DDBJ whole genome shotgun (WGS) entry which is preliminary data.</text>
</comment>
<dbReference type="InterPro" id="IPR029035">
    <property type="entry name" value="DHS-like_NAD/FAD-binding_dom"/>
</dbReference>
<dbReference type="InterPro" id="IPR003000">
    <property type="entry name" value="Sirtuin"/>
</dbReference>
<keyword evidence="3" id="KW-0520">NAD</keyword>
<organism evidence="6 7">
    <name type="scientific">Candidatus Caccoplasma merdipullorum</name>
    <dbReference type="NCBI Taxonomy" id="2840718"/>
    <lineage>
        <taxon>Bacteria</taxon>
        <taxon>Pseudomonadati</taxon>
        <taxon>Bacteroidota</taxon>
        <taxon>Bacteroidia</taxon>
        <taxon>Bacteroidales</taxon>
        <taxon>Bacteroidaceae</taxon>
        <taxon>Bacteroidaceae incertae sedis</taxon>
        <taxon>Candidatus Caccoplasma</taxon>
    </lineage>
</organism>
<dbReference type="EC" id="2.3.1.286" evidence="1"/>
<dbReference type="InterPro" id="IPR050134">
    <property type="entry name" value="NAD-dep_sirtuin_deacylases"/>
</dbReference>
<dbReference type="SUPFAM" id="SSF52467">
    <property type="entry name" value="DHS-like NAD/FAD-binding domain"/>
    <property type="match status" value="1"/>
</dbReference>
<dbReference type="AlphaFoldDB" id="A0A9D9H8J8"/>
<proteinExistence type="predicted"/>
<dbReference type="Pfam" id="PF02146">
    <property type="entry name" value="SIR2"/>
    <property type="match status" value="1"/>
</dbReference>
<keyword evidence="2" id="KW-0808">Transferase</keyword>
<evidence type="ECO:0000259" key="5">
    <source>
        <dbReference type="PROSITE" id="PS50305"/>
    </source>
</evidence>
<evidence type="ECO:0000256" key="1">
    <source>
        <dbReference type="ARBA" id="ARBA00012928"/>
    </source>
</evidence>
<evidence type="ECO:0000256" key="2">
    <source>
        <dbReference type="ARBA" id="ARBA00022679"/>
    </source>
</evidence>
<feature type="domain" description="Deacetylase sirtuin-type" evidence="5">
    <location>
        <begin position="1"/>
        <end position="231"/>
    </location>
</feature>
<evidence type="ECO:0000256" key="4">
    <source>
        <dbReference type="PROSITE-ProRule" id="PRU00236"/>
    </source>
</evidence>
<dbReference type="InterPro" id="IPR026591">
    <property type="entry name" value="Sirtuin_cat_small_dom_sf"/>
</dbReference>
<reference evidence="6" key="1">
    <citation type="submission" date="2020-10" db="EMBL/GenBank/DDBJ databases">
        <authorList>
            <person name="Gilroy R."/>
        </authorList>
    </citation>
    <scope>NUCLEOTIDE SEQUENCE</scope>
    <source>
        <strain evidence="6">G3-4614</strain>
    </source>
</reference>
<dbReference type="PANTHER" id="PTHR11085">
    <property type="entry name" value="NAD-DEPENDENT PROTEIN DEACYLASE SIRTUIN-5, MITOCHONDRIAL-RELATED"/>
    <property type="match status" value="1"/>
</dbReference>
<dbReference type="PANTHER" id="PTHR11085:SF4">
    <property type="entry name" value="NAD-DEPENDENT PROTEIN DEACYLASE"/>
    <property type="match status" value="1"/>
</dbReference>
<dbReference type="InterPro" id="IPR026590">
    <property type="entry name" value="Ssirtuin_cat_dom"/>
</dbReference>
<sequence>MKKLVVLTGAGMSAESGLAVFRGSYGMWDKYKIEDVATLDGWYQNPRQVLDFYNQRRRELLNVEPNAGHKGLKELEKYFDVRIITQNVDNLHERAGSSNIIHLHGELMSARSEKDEDIRVKLTSEDCDIHIGDKAPDGAQLRPDIIWFGERVPMMRYAGEWASEADIFVVIGTSLNVYPAAGLLAFIKSGIPVYLIDPNEVTDPYGNVTHYIRKGAGEGVKELITLLTGNK</sequence>
<accession>A0A9D9H8J8</accession>
<evidence type="ECO:0000256" key="3">
    <source>
        <dbReference type="ARBA" id="ARBA00023027"/>
    </source>
</evidence>
<evidence type="ECO:0000313" key="7">
    <source>
        <dbReference type="Proteomes" id="UP000823636"/>
    </source>
</evidence>
<dbReference type="PROSITE" id="PS50305">
    <property type="entry name" value="SIRTUIN"/>
    <property type="match status" value="1"/>
</dbReference>
<comment type="caution">
    <text evidence="4">Lacks conserved residue(s) required for the propagation of feature annotation.</text>
</comment>
<name>A0A9D9H8J8_9BACT</name>
<gene>
    <name evidence="6" type="ORF">IAC54_08160</name>
</gene>
<dbReference type="GO" id="GO:0017136">
    <property type="term" value="F:histone deacetylase activity, NAD-dependent"/>
    <property type="evidence" value="ECO:0007669"/>
    <property type="project" value="TreeGrafter"/>
</dbReference>
<evidence type="ECO:0000313" key="6">
    <source>
        <dbReference type="EMBL" id="MBO8438848.1"/>
    </source>
</evidence>
<dbReference type="Gene3D" id="3.40.50.1220">
    <property type="entry name" value="TPP-binding domain"/>
    <property type="match status" value="1"/>
</dbReference>
<protein>
    <recommendedName>
        <fullName evidence="1">protein acetyllysine N-acetyltransferase</fullName>
        <ecNumber evidence="1">2.3.1.286</ecNumber>
    </recommendedName>
</protein>
<reference evidence="6" key="2">
    <citation type="journal article" date="2021" name="PeerJ">
        <title>Extensive microbial diversity within the chicken gut microbiome revealed by metagenomics and culture.</title>
        <authorList>
            <person name="Gilroy R."/>
            <person name="Ravi A."/>
            <person name="Getino M."/>
            <person name="Pursley I."/>
            <person name="Horton D.L."/>
            <person name="Alikhan N.F."/>
            <person name="Baker D."/>
            <person name="Gharbi K."/>
            <person name="Hall N."/>
            <person name="Watson M."/>
            <person name="Adriaenssens E.M."/>
            <person name="Foster-Nyarko E."/>
            <person name="Jarju S."/>
            <person name="Secka A."/>
            <person name="Antonio M."/>
            <person name="Oren A."/>
            <person name="Chaudhuri R.R."/>
            <person name="La Ragione R."/>
            <person name="Hildebrand F."/>
            <person name="Pallen M.J."/>
        </authorList>
    </citation>
    <scope>NUCLEOTIDE SEQUENCE</scope>
    <source>
        <strain evidence="6">G3-4614</strain>
    </source>
</reference>
<dbReference type="EMBL" id="JADIMW010000083">
    <property type="protein sequence ID" value="MBO8438848.1"/>
    <property type="molecule type" value="Genomic_DNA"/>
</dbReference>